<evidence type="ECO:0000256" key="4">
    <source>
        <dbReference type="HAMAP-Rule" id="MF_01104"/>
    </source>
</evidence>
<dbReference type="InterPro" id="IPR009948">
    <property type="entry name" value="Syd"/>
</dbReference>
<dbReference type="AlphaFoldDB" id="A0AAW8R3Q6"/>
<gene>
    <name evidence="4 5" type="primary">syd</name>
    <name evidence="5" type="ORF">RM544_09185</name>
</gene>
<comment type="function">
    <text evidence="4">Interacts with the SecY protein in vivo. May bind preferentially to an uncomplexed state of SecY, thus functioning either as a chelating agent for excess SecY in the cell or as a regulatory factor that negatively controls the translocase function.</text>
</comment>
<accession>A0AAW8R3Q6</accession>
<name>A0AAW8R3Q6_9ALTE</name>
<keyword evidence="1 4" id="KW-1003">Cell membrane</keyword>
<dbReference type="Proteomes" id="UP001249020">
    <property type="component" value="Unassembled WGS sequence"/>
</dbReference>
<dbReference type="InterPro" id="IPR038228">
    <property type="entry name" value="Syd_sf"/>
</dbReference>
<evidence type="ECO:0000313" key="6">
    <source>
        <dbReference type="Proteomes" id="UP001249020"/>
    </source>
</evidence>
<dbReference type="NCBIfam" id="NF003439">
    <property type="entry name" value="PRK04968.1"/>
    <property type="match status" value="1"/>
</dbReference>
<evidence type="ECO:0000256" key="1">
    <source>
        <dbReference type="ARBA" id="ARBA00022475"/>
    </source>
</evidence>
<evidence type="ECO:0000313" key="5">
    <source>
        <dbReference type="EMBL" id="MDT0582715.1"/>
    </source>
</evidence>
<comment type="similarity">
    <text evidence="4">Belongs to the Syd family.</text>
</comment>
<comment type="caution">
    <text evidence="5">The sequence shown here is derived from an EMBL/GenBank/DDBJ whole genome shotgun (WGS) entry which is preliminary data.</text>
</comment>
<evidence type="ECO:0000256" key="2">
    <source>
        <dbReference type="ARBA" id="ARBA00022519"/>
    </source>
</evidence>
<dbReference type="GO" id="GO:0009898">
    <property type="term" value="C:cytoplasmic side of plasma membrane"/>
    <property type="evidence" value="ECO:0007669"/>
    <property type="project" value="InterPro"/>
</dbReference>
<protein>
    <recommendedName>
        <fullName evidence="4">Protein Syd</fullName>
    </recommendedName>
</protein>
<keyword evidence="3 4" id="KW-0472">Membrane</keyword>
<evidence type="ECO:0000256" key="3">
    <source>
        <dbReference type="ARBA" id="ARBA00023136"/>
    </source>
</evidence>
<keyword evidence="6" id="KW-1185">Reference proteome</keyword>
<dbReference type="Pfam" id="PF07348">
    <property type="entry name" value="Syd"/>
    <property type="match status" value="1"/>
</dbReference>
<proteinExistence type="inferred from homology"/>
<dbReference type="RefSeq" id="WP_311361493.1">
    <property type="nucleotide sequence ID" value="NZ_JAVRIE010000003.1"/>
</dbReference>
<dbReference type="Gene3D" id="3.40.1580.20">
    <property type="entry name" value="Syd protein"/>
    <property type="match status" value="1"/>
</dbReference>
<dbReference type="HAMAP" id="MF_01104">
    <property type="entry name" value="Syd"/>
    <property type="match status" value="1"/>
</dbReference>
<reference evidence="5 6" key="1">
    <citation type="submission" date="2023-09" db="EMBL/GenBank/DDBJ databases">
        <authorList>
            <person name="Rey-Velasco X."/>
        </authorList>
    </citation>
    <scope>NUCLEOTIDE SEQUENCE [LARGE SCALE GENOMIC DNA]</scope>
    <source>
        <strain evidence="5 6">W409</strain>
    </source>
</reference>
<dbReference type="CDD" id="cd16323">
    <property type="entry name" value="Syd"/>
    <property type="match status" value="1"/>
</dbReference>
<keyword evidence="2 4" id="KW-0997">Cell inner membrane</keyword>
<sequence length="197" mass="21961">MSTNSADALISSLEQFHTAYIDLIGNGDSLMMTEFDSDWLSPCIQLSEESLATMADGSEVPWKPVKRDANLNLDNLASALEIDIDPQLSALFCSYFSHDLPARAQRGDLDIIQVWNEDDFERLQKNLIAHVLMKRRLKQDDTLFFATTDQEEFIISLDVKTGNVMLEQVGKVPQEVLAPDIATFISGLTPRPVVASL</sequence>
<dbReference type="EMBL" id="JAVRIE010000003">
    <property type="protein sequence ID" value="MDT0582715.1"/>
    <property type="molecule type" value="Genomic_DNA"/>
</dbReference>
<organism evidence="5 6">
    <name type="scientific">Brumicola blandensis</name>
    <dbReference type="NCBI Taxonomy" id="3075611"/>
    <lineage>
        <taxon>Bacteria</taxon>
        <taxon>Pseudomonadati</taxon>
        <taxon>Pseudomonadota</taxon>
        <taxon>Gammaproteobacteria</taxon>
        <taxon>Alteromonadales</taxon>
        <taxon>Alteromonadaceae</taxon>
        <taxon>Brumicola</taxon>
    </lineage>
</organism>
<comment type="subcellular location">
    <subcellularLocation>
        <location evidence="4">Cell inner membrane</location>
        <topology evidence="4">Peripheral membrane protein</topology>
        <orientation evidence="4">Cytoplasmic side</orientation>
    </subcellularLocation>
    <text evidence="4">Loosely associated with the cytoplasmic side of the inner membrane, probably via SecY.</text>
</comment>